<feature type="region of interest" description="Disordered" evidence="1">
    <location>
        <begin position="1"/>
        <end position="67"/>
    </location>
</feature>
<evidence type="ECO:0000259" key="2">
    <source>
        <dbReference type="PROSITE" id="PS50020"/>
    </source>
</evidence>
<evidence type="ECO:0000259" key="3">
    <source>
        <dbReference type="PROSITE" id="PS50238"/>
    </source>
</evidence>
<dbReference type="InterPro" id="IPR001202">
    <property type="entry name" value="WW_dom"/>
</dbReference>
<dbReference type="SUPFAM" id="SSF48350">
    <property type="entry name" value="GTPase activation domain, GAP"/>
    <property type="match status" value="1"/>
</dbReference>
<dbReference type="Gene3D" id="1.10.555.10">
    <property type="entry name" value="Rho GTPase activation protein"/>
    <property type="match status" value="1"/>
</dbReference>
<feature type="compositionally biased region" description="Basic and acidic residues" evidence="1">
    <location>
        <begin position="302"/>
        <end position="313"/>
    </location>
</feature>
<dbReference type="PANTHER" id="PTHR45876:SF8">
    <property type="entry name" value="FI04035P"/>
    <property type="match status" value="1"/>
</dbReference>
<gene>
    <name evidence="5" type="ORF">GFSPODELE1_LOCUS6797</name>
</gene>
<name>A0ABP1DMY9_9APHY</name>
<feature type="domain" description="Rho-GAP" evidence="3">
    <location>
        <begin position="731"/>
        <end position="920"/>
    </location>
</feature>
<dbReference type="SMART" id="SM00324">
    <property type="entry name" value="RhoGAP"/>
    <property type="match status" value="1"/>
</dbReference>
<dbReference type="PANTHER" id="PTHR45876">
    <property type="entry name" value="FI04035P"/>
    <property type="match status" value="1"/>
</dbReference>
<evidence type="ECO:0000256" key="1">
    <source>
        <dbReference type="SAM" id="MobiDB-lite"/>
    </source>
</evidence>
<dbReference type="Gene3D" id="2.20.70.10">
    <property type="match status" value="1"/>
</dbReference>
<dbReference type="InterPro" id="IPR008936">
    <property type="entry name" value="Rho_GTPase_activation_prot"/>
</dbReference>
<feature type="compositionally biased region" description="Low complexity" evidence="1">
    <location>
        <begin position="46"/>
        <end position="63"/>
    </location>
</feature>
<evidence type="ECO:0000313" key="6">
    <source>
        <dbReference type="Proteomes" id="UP001497453"/>
    </source>
</evidence>
<evidence type="ECO:0008006" key="7">
    <source>
        <dbReference type="Google" id="ProtNLM"/>
    </source>
</evidence>
<dbReference type="Gene3D" id="1.25.40.530">
    <property type="entry name" value="MyTH4 domain"/>
    <property type="match status" value="1"/>
</dbReference>
<sequence>MAAASASPSAQDDLSSTSQGAASPQISFGDSSDIPPAPEVQVNGRPAPSSSASPSKSSSPNSSQGEDGWGSHFWVTLVDPQSGVSFYACPATGEVSWDPPVGNFLLPPSPEGEWWEMIDESSGLPYYYHTKTGETVWERPEAFIIPLNVLQNTALARRLSLTNRKSQVMDIDANGKPSYRRSRSFTNTRDADPQRQNGSTPQRRSQSSTRSSPGRASQLSPSNSSPPSTMRKQMRKSSSSEKSGQHNLSGSTSSHASPLAYQRGHPLSPIPGSPYATDTSPPPSPSTEQKKRLNGGTPRPPSSEKDKDSEHSRAGTPKRNGNTRSSSDSPILPRSRSSKSATFVPYRSPQPQSLVAALEMIAASSSQEDGDYKRSEYPPRSLGKLRISTDPFLATGRMRDEQHSTPVTPTGTKGKGKTKGGVPPSPGRLTPSSLNGSGRIERSASDPPLPVSFNGKEISAPIPNTEATANLSPVKNRNAGRPIPVMPMPSDIYKNAAPRRVSLSTGAYPVLPEDLASDILQFSESQFAKQYFSTHRTGFIFRRRVPVSQMMTWQKGPLSSPLLQVNKDLNKEATKTFRAIQRIMGDRERDRIPQSGSTTSLLSGTIPASILEEERWLLNQGLAHGELRDEIYCQVMKQLNGNPTTESVFRGWQLLCVLLVTFPPSKNFEGSLQSYLQQGTSQPEGRVDVMAKYCLRRLANISRKGPRGKAPTLPEIETASDAAFNPSIFGETLDVIFRLQERTYHHLKVPIILPFLADGILALGGTKSEGIFRVPGDGDAVSDLKLRIDKGYYTLEGCDDPTVLASLLKLWLRELCDPLVPEELYNDCITNSRDPDACIQIVHRLPTINRRVVLFVISFLQLFLDEKIQAVTKMTSANLALVMAPNLLRCNSDSMAVVFTNAQYEQTFVHNLLLHLKCDKVDPDYVPSHGHGAIPPEPSQQIRKSKSRRR</sequence>
<proteinExistence type="predicted"/>
<feature type="compositionally biased region" description="Low complexity" evidence="1">
    <location>
        <begin position="198"/>
        <end position="228"/>
    </location>
</feature>
<dbReference type="Proteomes" id="UP001497453">
    <property type="component" value="Chromosome 4"/>
</dbReference>
<dbReference type="PROSITE" id="PS51016">
    <property type="entry name" value="MYTH4"/>
    <property type="match status" value="1"/>
</dbReference>
<dbReference type="PROSITE" id="PS50238">
    <property type="entry name" value="RHOGAP"/>
    <property type="match status" value="1"/>
</dbReference>
<dbReference type="SUPFAM" id="SSF51045">
    <property type="entry name" value="WW domain"/>
    <property type="match status" value="1"/>
</dbReference>
<accession>A0ABP1DMY9</accession>
<dbReference type="SMART" id="SM00456">
    <property type="entry name" value="WW"/>
    <property type="match status" value="2"/>
</dbReference>
<dbReference type="EMBL" id="OZ037947">
    <property type="protein sequence ID" value="CAL1708314.1"/>
    <property type="molecule type" value="Genomic_DNA"/>
</dbReference>
<feature type="compositionally biased region" description="Low complexity" evidence="1">
    <location>
        <begin position="1"/>
        <end position="16"/>
    </location>
</feature>
<dbReference type="SMART" id="SM00139">
    <property type="entry name" value="MyTH4"/>
    <property type="match status" value="1"/>
</dbReference>
<feature type="compositionally biased region" description="Polar residues" evidence="1">
    <location>
        <begin position="319"/>
        <end position="329"/>
    </location>
</feature>
<dbReference type="InterPro" id="IPR000857">
    <property type="entry name" value="MyTH4_dom"/>
</dbReference>
<feature type="compositionally biased region" description="Polar residues" evidence="1">
    <location>
        <begin position="17"/>
        <end position="30"/>
    </location>
</feature>
<dbReference type="InterPro" id="IPR038185">
    <property type="entry name" value="MyTH4_dom_sf"/>
</dbReference>
<feature type="compositionally biased region" description="Polar residues" evidence="1">
    <location>
        <begin position="236"/>
        <end position="256"/>
    </location>
</feature>
<feature type="domain" description="WW" evidence="2">
    <location>
        <begin position="109"/>
        <end position="142"/>
    </location>
</feature>
<dbReference type="Pfam" id="PF00620">
    <property type="entry name" value="RhoGAP"/>
    <property type="match status" value="1"/>
</dbReference>
<reference evidence="6" key="1">
    <citation type="submission" date="2024-04" db="EMBL/GenBank/DDBJ databases">
        <authorList>
            <person name="Shaw F."/>
            <person name="Minotto A."/>
        </authorList>
    </citation>
    <scope>NUCLEOTIDE SEQUENCE [LARGE SCALE GENOMIC DNA]</scope>
</reference>
<feature type="region of interest" description="Disordered" evidence="1">
    <location>
        <begin position="927"/>
        <end position="950"/>
    </location>
</feature>
<dbReference type="InterPro" id="IPR000198">
    <property type="entry name" value="RhoGAP_dom"/>
</dbReference>
<feature type="compositionally biased region" description="Polar residues" evidence="1">
    <location>
        <begin position="465"/>
        <end position="475"/>
    </location>
</feature>
<dbReference type="Pfam" id="PF00784">
    <property type="entry name" value="MyTH4"/>
    <property type="match status" value="1"/>
</dbReference>
<protein>
    <recommendedName>
        <fullName evidence="7">Rho GTPase-activating protein 39</fullName>
    </recommendedName>
</protein>
<feature type="region of interest" description="Disordered" evidence="1">
    <location>
        <begin position="359"/>
        <end position="482"/>
    </location>
</feature>
<dbReference type="Pfam" id="PF00397">
    <property type="entry name" value="WW"/>
    <property type="match status" value="1"/>
</dbReference>
<evidence type="ECO:0000313" key="5">
    <source>
        <dbReference type="EMBL" id="CAL1708314.1"/>
    </source>
</evidence>
<dbReference type="PROSITE" id="PS50020">
    <property type="entry name" value="WW_DOMAIN_2"/>
    <property type="match status" value="1"/>
</dbReference>
<dbReference type="CDD" id="cd00201">
    <property type="entry name" value="WW"/>
    <property type="match status" value="1"/>
</dbReference>
<feature type="region of interest" description="Disordered" evidence="1">
    <location>
        <begin position="170"/>
        <end position="347"/>
    </location>
</feature>
<keyword evidence="6" id="KW-1185">Reference proteome</keyword>
<dbReference type="InterPro" id="IPR036020">
    <property type="entry name" value="WW_dom_sf"/>
</dbReference>
<organism evidence="5 6">
    <name type="scientific">Somion occarium</name>
    <dbReference type="NCBI Taxonomy" id="3059160"/>
    <lineage>
        <taxon>Eukaryota</taxon>
        <taxon>Fungi</taxon>
        <taxon>Dikarya</taxon>
        <taxon>Basidiomycota</taxon>
        <taxon>Agaricomycotina</taxon>
        <taxon>Agaricomycetes</taxon>
        <taxon>Polyporales</taxon>
        <taxon>Cerrenaceae</taxon>
        <taxon>Somion</taxon>
    </lineage>
</organism>
<feature type="domain" description="MyTH4" evidence="4">
    <location>
        <begin position="553"/>
        <end position="720"/>
    </location>
</feature>
<evidence type="ECO:0000259" key="4">
    <source>
        <dbReference type="PROSITE" id="PS51016"/>
    </source>
</evidence>